<dbReference type="InterPro" id="IPR050266">
    <property type="entry name" value="AB_hydrolase_sf"/>
</dbReference>
<feature type="compositionally biased region" description="Low complexity" evidence="1">
    <location>
        <begin position="18"/>
        <end position="30"/>
    </location>
</feature>
<organism evidence="3 4">
    <name type="scientific">Roseateles chitinivorans</name>
    <dbReference type="NCBI Taxonomy" id="2917965"/>
    <lineage>
        <taxon>Bacteria</taxon>
        <taxon>Pseudomonadati</taxon>
        <taxon>Pseudomonadota</taxon>
        <taxon>Betaproteobacteria</taxon>
        <taxon>Burkholderiales</taxon>
        <taxon>Sphaerotilaceae</taxon>
        <taxon>Roseateles</taxon>
    </lineage>
</organism>
<evidence type="ECO:0000313" key="3">
    <source>
        <dbReference type="EMBL" id="PIM55068.1"/>
    </source>
</evidence>
<dbReference type="PANTHER" id="PTHR43798">
    <property type="entry name" value="MONOACYLGLYCEROL LIPASE"/>
    <property type="match status" value="1"/>
</dbReference>
<dbReference type="EMBL" id="PEOG01000005">
    <property type="protein sequence ID" value="PIM55068.1"/>
    <property type="molecule type" value="Genomic_DNA"/>
</dbReference>
<dbReference type="GO" id="GO:0016020">
    <property type="term" value="C:membrane"/>
    <property type="evidence" value="ECO:0007669"/>
    <property type="project" value="TreeGrafter"/>
</dbReference>
<reference evidence="3 4" key="1">
    <citation type="submission" date="2017-11" db="EMBL/GenBank/DDBJ databases">
        <title>Draft genome sequence of Mitsuaria sp. HWN-4.</title>
        <authorList>
            <person name="Gundlapally S.R."/>
        </authorList>
    </citation>
    <scope>NUCLEOTIDE SEQUENCE [LARGE SCALE GENOMIC DNA]</scope>
    <source>
        <strain evidence="3 4">HWN-4</strain>
    </source>
</reference>
<dbReference type="AlphaFoldDB" id="A0A2G9CF41"/>
<comment type="caution">
    <text evidence="3">The sequence shown here is derived from an EMBL/GenBank/DDBJ whole genome shotgun (WGS) entry which is preliminary data.</text>
</comment>
<sequence>MGTMPGTASRRPDPTGWRDAIPGDGIAIDAGTGGRRPDGAFRMSAVERRLRAPKSLAWVITVAAVLAGCASPMPNTGNQRVTGGPIVFTHVGHGEPTVVLQSGLGDGRDPWAPVLNALRAEHSVFAYDRPGYGDSTATPPTPRNPCGIATELHGLLQSAGIKPPYVLVGHSIGGLYQYAFSRLYPDEVAGIVLVDATHPLHLRKMQVEVPVMANMLDSMSRRVFRGMMQAEFLQQQDCIDTLWQKPRPDVPVRVLTRTVYSPMETASGFESMVHGLEPNWLPLVGGKEIQPVAGSGHYIQRDKPEVVTKAIEEVVQEARERGHPSAPGAALRSPAGARPAR</sequence>
<dbReference type="GO" id="GO:0047372">
    <property type="term" value="F:monoacylglycerol lipase activity"/>
    <property type="evidence" value="ECO:0007669"/>
    <property type="project" value="TreeGrafter"/>
</dbReference>
<dbReference type="PANTHER" id="PTHR43798:SF5">
    <property type="entry name" value="MONOACYLGLYCEROL LIPASE ABHD6"/>
    <property type="match status" value="1"/>
</dbReference>
<evidence type="ECO:0000313" key="4">
    <source>
        <dbReference type="Proteomes" id="UP000231501"/>
    </source>
</evidence>
<dbReference type="PRINTS" id="PR00111">
    <property type="entry name" value="ABHYDROLASE"/>
</dbReference>
<dbReference type="Proteomes" id="UP000231501">
    <property type="component" value="Unassembled WGS sequence"/>
</dbReference>
<keyword evidence="4" id="KW-1185">Reference proteome</keyword>
<protein>
    <recommendedName>
        <fullName evidence="2">AB hydrolase-1 domain-containing protein</fullName>
    </recommendedName>
</protein>
<feature type="domain" description="AB hydrolase-1" evidence="2">
    <location>
        <begin position="96"/>
        <end position="224"/>
    </location>
</feature>
<dbReference type="Gene3D" id="3.40.50.1820">
    <property type="entry name" value="alpha/beta hydrolase"/>
    <property type="match status" value="1"/>
</dbReference>
<dbReference type="SUPFAM" id="SSF53474">
    <property type="entry name" value="alpha/beta-Hydrolases"/>
    <property type="match status" value="1"/>
</dbReference>
<dbReference type="InterPro" id="IPR029058">
    <property type="entry name" value="AB_hydrolase_fold"/>
</dbReference>
<dbReference type="InterPro" id="IPR000073">
    <property type="entry name" value="AB_hydrolase_1"/>
</dbReference>
<feature type="region of interest" description="Disordered" evidence="1">
    <location>
        <begin position="317"/>
        <end position="341"/>
    </location>
</feature>
<feature type="region of interest" description="Disordered" evidence="1">
    <location>
        <begin position="1"/>
        <end position="34"/>
    </location>
</feature>
<evidence type="ECO:0000256" key="1">
    <source>
        <dbReference type="SAM" id="MobiDB-lite"/>
    </source>
</evidence>
<proteinExistence type="predicted"/>
<dbReference type="GO" id="GO:0046464">
    <property type="term" value="P:acylglycerol catabolic process"/>
    <property type="evidence" value="ECO:0007669"/>
    <property type="project" value="TreeGrafter"/>
</dbReference>
<gene>
    <name evidence="3" type="ORF">CS062_00610</name>
</gene>
<accession>A0A2G9CF41</accession>
<dbReference type="Pfam" id="PF00561">
    <property type="entry name" value="Abhydrolase_1"/>
    <property type="match status" value="1"/>
</dbReference>
<evidence type="ECO:0000259" key="2">
    <source>
        <dbReference type="Pfam" id="PF00561"/>
    </source>
</evidence>
<name>A0A2G9CF41_9BURK</name>